<dbReference type="Gene3D" id="3.80.30.30">
    <property type="match status" value="1"/>
</dbReference>
<gene>
    <name evidence="1" type="ORF">A8139_06940</name>
</gene>
<name>A0A2Z4PQF2_9GAMM</name>
<evidence type="ECO:0000313" key="1">
    <source>
        <dbReference type="EMBL" id="AWX99755.1"/>
    </source>
</evidence>
<dbReference type="AlphaFoldDB" id="A0A2Z4PQF2"/>
<reference evidence="1 2" key="1">
    <citation type="submission" date="2016-06" db="EMBL/GenBank/DDBJ databases">
        <title>The sequenced genome of the ice-adhering bacterium Marinomonas primoryensis, from Antarctica.</title>
        <authorList>
            <person name="Graham L."/>
            <person name="Vance T.D.R."/>
            <person name="Davies P.L."/>
        </authorList>
    </citation>
    <scope>NUCLEOTIDE SEQUENCE [LARGE SCALE GENOMIC DNA]</scope>
    <source>
        <strain evidence="1 2">AceL</strain>
    </source>
</reference>
<organism evidence="1 2">
    <name type="scientific">Marinomonas primoryensis</name>
    <dbReference type="NCBI Taxonomy" id="178399"/>
    <lineage>
        <taxon>Bacteria</taxon>
        <taxon>Pseudomonadati</taxon>
        <taxon>Pseudomonadota</taxon>
        <taxon>Gammaproteobacteria</taxon>
        <taxon>Oceanospirillales</taxon>
        <taxon>Oceanospirillaceae</taxon>
        <taxon>Marinomonas</taxon>
    </lineage>
</organism>
<protein>
    <submittedName>
        <fullName evidence="1">Uncharacterized protein</fullName>
    </submittedName>
</protein>
<sequence>MDVVNSQTLIELVESHPEFTPGKNGTIISLGCYSECWDDFVRQSTLELIEYFLIRKNSVQFATKRYISHTHLGKIVPHISWKGQLCIFISSSTISKWKNIEHGTESPEKRFEGFKSTEIYNIPTYLYLKPILNNLTLSDLEKYLDVLNKYKVTGVIVGSRFTKSRIINKNLAPIGEGKLKYCNISNDVDILLLAFSDQIDTYEKSIEAVKHWRKND</sequence>
<dbReference type="OrthoDB" id="2042994at2"/>
<dbReference type="EMBL" id="CP016181">
    <property type="protein sequence ID" value="AWX99755.1"/>
    <property type="molecule type" value="Genomic_DNA"/>
</dbReference>
<accession>A0A2Z4PQF2</accession>
<proteinExistence type="predicted"/>
<evidence type="ECO:0000313" key="2">
    <source>
        <dbReference type="Proteomes" id="UP000249898"/>
    </source>
</evidence>
<dbReference type="Proteomes" id="UP000249898">
    <property type="component" value="Chromosome"/>
</dbReference>